<proteinExistence type="predicted"/>
<keyword evidence="2" id="KW-1185">Reference proteome</keyword>
<name>A0ABW4VQG7_9BACT</name>
<reference evidence="2" key="1">
    <citation type="journal article" date="2019" name="Int. J. Syst. Evol. Microbiol.">
        <title>The Global Catalogue of Microorganisms (GCM) 10K type strain sequencing project: providing services to taxonomists for standard genome sequencing and annotation.</title>
        <authorList>
            <consortium name="The Broad Institute Genomics Platform"/>
            <consortium name="The Broad Institute Genome Sequencing Center for Infectious Disease"/>
            <person name="Wu L."/>
            <person name="Ma J."/>
        </authorList>
    </citation>
    <scope>NUCLEOTIDE SEQUENCE [LARGE SCALE GENOMIC DNA]</scope>
    <source>
        <strain evidence="2">CGMCC 1.15180</strain>
    </source>
</reference>
<protein>
    <submittedName>
        <fullName evidence="1">Uncharacterized protein</fullName>
    </submittedName>
</protein>
<dbReference type="EMBL" id="JBHUHR010000038">
    <property type="protein sequence ID" value="MFD2035780.1"/>
    <property type="molecule type" value="Genomic_DNA"/>
</dbReference>
<comment type="caution">
    <text evidence="1">The sequence shown here is derived from an EMBL/GenBank/DDBJ whole genome shotgun (WGS) entry which is preliminary data.</text>
</comment>
<dbReference type="Gene3D" id="3.40.50.2000">
    <property type="entry name" value="Glycogen Phosphorylase B"/>
    <property type="match status" value="2"/>
</dbReference>
<sequence length="336" mass="39214">MNNIYIYPKVINKNLIAPNPYIEDLEKALGRKFNIVNKNTLKYGVLELFQHFPKTDTYLLNWFEDVFKRKYGKFQVLFFIFFIIIKKLSNKKIVWILHNKYGKDKGKKSLTDLMYDLLMKHSDLIITHSNEGINFVEENFPAHKAKVHYLIHPINDPFPQVKSLAIEYDILIWGSIQPYKGILEFLKFVNSNADLSHLKILIVGKCNNLAYLDQLKQEFTPQVKLINEVLPLEDISVLAQKCKFILFPYHSTTLLSSGVLIDSLRMNTKIIGPNSGAFKDLSYLNDVIVYGDFEEFKEIILEKNESKFDISENKIFCLENSWNAFSSRFSEIYNNI</sequence>
<evidence type="ECO:0000313" key="1">
    <source>
        <dbReference type="EMBL" id="MFD2035780.1"/>
    </source>
</evidence>
<dbReference type="SUPFAM" id="SSF53756">
    <property type="entry name" value="UDP-Glycosyltransferase/glycogen phosphorylase"/>
    <property type="match status" value="1"/>
</dbReference>
<accession>A0ABW4VQG7</accession>
<dbReference type="Proteomes" id="UP001597361">
    <property type="component" value="Unassembled WGS sequence"/>
</dbReference>
<gene>
    <name evidence="1" type="ORF">ACFSKL_13335</name>
</gene>
<dbReference type="RefSeq" id="WP_376886714.1">
    <property type="nucleotide sequence ID" value="NZ_JBHUHR010000038.1"/>
</dbReference>
<evidence type="ECO:0000313" key="2">
    <source>
        <dbReference type="Proteomes" id="UP001597361"/>
    </source>
</evidence>
<organism evidence="1 2">
    <name type="scientific">Belliella marina</name>
    <dbReference type="NCBI Taxonomy" id="1644146"/>
    <lineage>
        <taxon>Bacteria</taxon>
        <taxon>Pseudomonadati</taxon>
        <taxon>Bacteroidota</taxon>
        <taxon>Cytophagia</taxon>
        <taxon>Cytophagales</taxon>
        <taxon>Cyclobacteriaceae</taxon>
        <taxon>Belliella</taxon>
    </lineage>
</organism>